<keyword evidence="3 5" id="KW-1133">Transmembrane helix</keyword>
<dbReference type="PANTHER" id="PTHR11432">
    <property type="entry name" value="NADH DEHYDROGENASE SUBUNIT 1"/>
    <property type="match status" value="1"/>
</dbReference>
<proteinExistence type="inferred from homology"/>
<comment type="function">
    <text evidence="5">NDH-1 shuttles electrons from NADH, via FMN and iron-sulfur (Fe-S) centers, to quinones in the respiratory chain. The immediate electron acceptor for the enzyme in this species is believed to be ubiquinone. Couples the redox reaction to proton translocation (for every two electrons transferred, four hydrogen ions are translocated across the cytoplasmic membrane), and thus conserves the redox energy in a proton gradient. This subunit may bind ubiquinone.</text>
</comment>
<dbReference type="InterPro" id="IPR018086">
    <property type="entry name" value="NADH_UbQ_OxRdtase_su1_CS"/>
</dbReference>
<dbReference type="InterPro" id="IPR001694">
    <property type="entry name" value="NADH_UbQ_OxRdtase_su1/FPO"/>
</dbReference>
<accession>A0ABU4WG67</accession>
<comment type="catalytic activity">
    <reaction evidence="5">
        <text>a quinone + NADH + 5 H(+)(in) = a quinol + NAD(+) + 4 H(+)(out)</text>
        <dbReference type="Rhea" id="RHEA:57888"/>
        <dbReference type="ChEBI" id="CHEBI:15378"/>
        <dbReference type="ChEBI" id="CHEBI:24646"/>
        <dbReference type="ChEBI" id="CHEBI:57540"/>
        <dbReference type="ChEBI" id="CHEBI:57945"/>
        <dbReference type="ChEBI" id="CHEBI:132124"/>
    </reaction>
</comment>
<evidence type="ECO:0000256" key="6">
    <source>
        <dbReference type="RuleBase" id="RU000471"/>
    </source>
</evidence>
<evidence type="ECO:0000256" key="3">
    <source>
        <dbReference type="ARBA" id="ARBA00022989"/>
    </source>
</evidence>
<evidence type="ECO:0000256" key="4">
    <source>
        <dbReference type="ARBA" id="ARBA00023136"/>
    </source>
</evidence>
<keyword evidence="5" id="KW-1278">Translocase</keyword>
<dbReference type="EC" id="7.1.1.-" evidence="5"/>
<keyword evidence="5" id="KW-0830">Ubiquinone</keyword>
<comment type="subcellular location">
    <subcellularLocation>
        <location evidence="5 6">Cell membrane</location>
        <topology evidence="5 6">Multi-pass membrane protein</topology>
    </subcellularLocation>
    <subcellularLocation>
        <location evidence="1">Membrane</location>
        <topology evidence="1">Multi-pass membrane protein</topology>
    </subcellularLocation>
</comment>
<keyword evidence="5" id="KW-0874">Quinone</keyword>
<protein>
    <recommendedName>
        <fullName evidence="5">NADH-quinone oxidoreductase subunit H</fullName>
        <ecNumber evidence="5">7.1.1.-</ecNumber>
    </recommendedName>
    <alternativeName>
        <fullName evidence="5">NADH dehydrogenase I subunit H</fullName>
    </alternativeName>
    <alternativeName>
        <fullName evidence="5">NDH-1 subunit H</fullName>
    </alternativeName>
</protein>
<dbReference type="Proteomes" id="UP001275932">
    <property type="component" value="Unassembled WGS sequence"/>
</dbReference>
<evidence type="ECO:0000256" key="1">
    <source>
        <dbReference type="ARBA" id="ARBA00004141"/>
    </source>
</evidence>
<reference evidence="7 8" key="1">
    <citation type="submission" date="2022-03" db="EMBL/GenBank/DDBJ databases">
        <title>Novel taxa within the pig intestine.</title>
        <authorList>
            <person name="Wylensek D."/>
            <person name="Bishof K."/>
            <person name="Afrizal A."/>
            <person name="Clavel T."/>
        </authorList>
    </citation>
    <scope>NUCLEOTIDE SEQUENCE [LARGE SCALE GENOMIC DNA]</scope>
    <source>
        <strain evidence="7 8">CLA-KB-P66</strain>
    </source>
</reference>
<name>A0ABU4WG67_9BACT</name>
<keyword evidence="4 5" id="KW-0472">Membrane</keyword>
<feature type="transmembrane region" description="Helical" evidence="5">
    <location>
        <begin position="27"/>
        <end position="51"/>
    </location>
</feature>
<feature type="transmembrane region" description="Helical" evidence="5">
    <location>
        <begin position="362"/>
        <end position="380"/>
    </location>
</feature>
<evidence type="ECO:0000256" key="5">
    <source>
        <dbReference type="HAMAP-Rule" id="MF_01350"/>
    </source>
</evidence>
<dbReference type="PROSITE" id="PS00668">
    <property type="entry name" value="COMPLEX1_ND1_2"/>
    <property type="match status" value="1"/>
</dbReference>
<comment type="caution">
    <text evidence="7">The sequence shown here is derived from an EMBL/GenBank/DDBJ whole genome shotgun (WGS) entry which is preliminary data.</text>
</comment>
<feature type="transmembrane region" description="Helical" evidence="5">
    <location>
        <begin position="231"/>
        <end position="249"/>
    </location>
</feature>
<feature type="transmembrane region" description="Helical" evidence="5">
    <location>
        <begin position="286"/>
        <end position="304"/>
    </location>
</feature>
<evidence type="ECO:0000313" key="7">
    <source>
        <dbReference type="EMBL" id="MDX8415552.1"/>
    </source>
</evidence>
<comment type="subunit">
    <text evidence="5">NDH-1 is composed of 14 different subunits. Subunits NuoA, H, J, K, L, M, N constitute the membrane sector of the complex.</text>
</comment>
<keyword evidence="5" id="KW-1003">Cell membrane</keyword>
<evidence type="ECO:0000313" key="8">
    <source>
        <dbReference type="Proteomes" id="UP001275932"/>
    </source>
</evidence>
<comment type="similarity">
    <text evidence="5 6">Belongs to the complex I subunit 1 family.</text>
</comment>
<feature type="transmembrane region" description="Helical" evidence="5">
    <location>
        <begin position="151"/>
        <end position="172"/>
    </location>
</feature>
<feature type="transmembrane region" description="Helical" evidence="5">
    <location>
        <begin position="192"/>
        <end position="211"/>
    </location>
</feature>
<keyword evidence="5 6" id="KW-0520">NAD</keyword>
<organism evidence="7 8">
    <name type="scientific">Intestinicryptomonas porci</name>
    <dbReference type="NCBI Taxonomy" id="2926320"/>
    <lineage>
        <taxon>Bacteria</taxon>
        <taxon>Pseudomonadati</taxon>
        <taxon>Verrucomicrobiota</taxon>
        <taxon>Opitutia</taxon>
        <taxon>Opitutales</taxon>
        <taxon>Intestinicryptomonaceae</taxon>
        <taxon>Intestinicryptomonas</taxon>
    </lineage>
</organism>
<sequence length="381" mass="42075">MNSLFLLSTLAAQSGAAQTSSIGFIDVLLKILFGFAAIGVVMCFAALSVVVERKVAAFIQGRYGPCRTFIPYVMFIPFVGRFLQRAGLMQLAADGLKFLFKEEPLPSHVNKFWFTVAPVMSLAPVLIASCAIPFGFFMYDGSPHALAAADFDLSLLFVLALGSLGVYGAVLAGWSSNSKYSYMGAIRASAQMISYELTMVLSLVPVIIWIAPNCESPLSLFELGLSQSSMWNCFMFPLSAFLFLVALFAETNRQPFDMAESETDLVSGFHTEYGSFKFGLFFVGEYGHMVLGSSLFICIFLGAWSPLPGLSYPTDWGWITAVLATLTFLAKIAFMIFFFVWVRWTLPRFRYDHVMNLGWGKLLPLAVANLVFYLLLAAFVK</sequence>
<keyword evidence="2 5" id="KW-0812">Transmembrane</keyword>
<dbReference type="HAMAP" id="MF_01350">
    <property type="entry name" value="NDH1_NuoH"/>
    <property type="match status" value="1"/>
</dbReference>
<dbReference type="Pfam" id="PF00146">
    <property type="entry name" value="NADHdh"/>
    <property type="match status" value="1"/>
</dbReference>
<keyword evidence="8" id="KW-1185">Reference proteome</keyword>
<feature type="transmembrane region" description="Helical" evidence="5">
    <location>
        <begin position="112"/>
        <end position="139"/>
    </location>
</feature>
<feature type="transmembrane region" description="Helical" evidence="5">
    <location>
        <begin position="316"/>
        <end position="342"/>
    </location>
</feature>
<evidence type="ECO:0000256" key="2">
    <source>
        <dbReference type="ARBA" id="ARBA00022692"/>
    </source>
</evidence>
<dbReference type="EMBL" id="JALBUT010000005">
    <property type="protein sequence ID" value="MDX8415552.1"/>
    <property type="molecule type" value="Genomic_DNA"/>
</dbReference>
<dbReference type="RefSeq" id="WP_370396999.1">
    <property type="nucleotide sequence ID" value="NZ_JALBUT010000005.1"/>
</dbReference>
<gene>
    <name evidence="5" type="primary">nuoH</name>
    <name evidence="7" type="ORF">MOX91_05075</name>
</gene>
<dbReference type="PANTHER" id="PTHR11432:SF3">
    <property type="entry name" value="NADH-UBIQUINONE OXIDOREDUCTASE CHAIN 1"/>
    <property type="match status" value="1"/>
</dbReference>